<proteinExistence type="inferred from homology"/>
<dbReference type="PANTHER" id="PTHR43744:SF8">
    <property type="entry name" value="SN-GLYCEROL-3-PHOSPHATE TRANSPORT SYSTEM PERMEASE PROTEIN UGPE"/>
    <property type="match status" value="1"/>
</dbReference>
<feature type="transmembrane region" description="Helical" evidence="7">
    <location>
        <begin position="184"/>
        <end position="202"/>
    </location>
</feature>
<comment type="caution">
    <text evidence="10">The sequence shown here is derived from an EMBL/GenBank/DDBJ whole genome shotgun (WGS) entry which is preliminary data.</text>
</comment>
<evidence type="ECO:0000256" key="3">
    <source>
        <dbReference type="ARBA" id="ARBA00022475"/>
    </source>
</evidence>
<keyword evidence="4 7" id="KW-0812">Transmembrane</keyword>
<reference evidence="10 11" key="1">
    <citation type="submission" date="2019-07" db="EMBL/GenBank/DDBJ databases">
        <title>Microbispora hainanensis DSM 45428.</title>
        <authorList>
            <person name="Thawai C."/>
        </authorList>
    </citation>
    <scope>NUCLEOTIDE SEQUENCE [LARGE SCALE GENOMIC DNA]</scope>
    <source>
        <strain evidence="10 11">DSM 45428</strain>
    </source>
</reference>
<evidence type="ECO:0000256" key="1">
    <source>
        <dbReference type="ARBA" id="ARBA00004651"/>
    </source>
</evidence>
<organism evidence="10 11">
    <name type="scientific">Microbispora hainanensis</name>
    <dbReference type="NCBI Taxonomy" id="568844"/>
    <lineage>
        <taxon>Bacteria</taxon>
        <taxon>Bacillati</taxon>
        <taxon>Actinomycetota</taxon>
        <taxon>Actinomycetes</taxon>
        <taxon>Streptosporangiales</taxon>
        <taxon>Streptosporangiaceae</taxon>
        <taxon>Microbispora</taxon>
    </lineage>
</organism>
<dbReference type="AlphaFoldDB" id="A0A544YNW4"/>
<dbReference type="Pfam" id="PF00528">
    <property type="entry name" value="BPD_transp_1"/>
    <property type="match status" value="1"/>
</dbReference>
<keyword evidence="2 7" id="KW-0813">Transport</keyword>
<dbReference type="GO" id="GO:0005886">
    <property type="term" value="C:plasma membrane"/>
    <property type="evidence" value="ECO:0007669"/>
    <property type="project" value="UniProtKB-SubCell"/>
</dbReference>
<evidence type="ECO:0000256" key="6">
    <source>
        <dbReference type="ARBA" id="ARBA00023136"/>
    </source>
</evidence>
<dbReference type="PROSITE" id="PS50928">
    <property type="entry name" value="ABC_TM1"/>
    <property type="match status" value="1"/>
</dbReference>
<evidence type="ECO:0000256" key="2">
    <source>
        <dbReference type="ARBA" id="ARBA00022448"/>
    </source>
</evidence>
<name>A0A544YNW4_9ACTN</name>
<keyword evidence="3" id="KW-1003">Cell membrane</keyword>
<dbReference type="Proteomes" id="UP000316541">
    <property type="component" value="Unassembled WGS sequence"/>
</dbReference>
<feature type="transmembrane region" description="Helical" evidence="7">
    <location>
        <begin position="284"/>
        <end position="304"/>
    </location>
</feature>
<dbReference type="SUPFAM" id="SSF161098">
    <property type="entry name" value="MetI-like"/>
    <property type="match status" value="1"/>
</dbReference>
<gene>
    <name evidence="10" type="ORF">FLX08_24210</name>
</gene>
<evidence type="ECO:0000313" key="10">
    <source>
        <dbReference type="EMBL" id="TQS18450.1"/>
    </source>
</evidence>
<accession>A0A544YNW4</accession>
<sequence length="319" mass="35528">MAVAPTTTPIVAGPAAAPRRAPTAGKGTTWRGHLLRLPFYLLSLTMIAPFYWMLITVFKPVTEIDEQPPSFVPEHPTLNNFYDPGYSSTQVNPGHLQGIFQRFQVDFGFGRFMFNSLVITVVITIGSLLIASLAAYVITKHRVPGRRLIFLLIVASMMVPWQTTLVPNYVIMRNLGWLDTYQGYIIPALAKAFVLFFLVQFLHSIPDELIQAARVDGAGEWRIWWQVVLPLLRPALAAMSIFIVLAEWNNFLWPLIIVQSDEMANIPVALARLNSYFTGAQNQGAIMAGGLLASLPSIAFFLAFQRYFTRGIVLSGLKG</sequence>
<protein>
    <submittedName>
        <fullName evidence="10">Carbohydrate ABC transporter permease</fullName>
    </submittedName>
</protein>
<feature type="transmembrane region" description="Helical" evidence="7">
    <location>
        <begin position="223"/>
        <end position="245"/>
    </location>
</feature>
<feature type="region of interest" description="Disordered" evidence="8">
    <location>
        <begin position="1"/>
        <end position="26"/>
    </location>
</feature>
<dbReference type="InterPro" id="IPR035906">
    <property type="entry name" value="MetI-like_sf"/>
</dbReference>
<evidence type="ECO:0000256" key="4">
    <source>
        <dbReference type="ARBA" id="ARBA00022692"/>
    </source>
</evidence>
<dbReference type="PANTHER" id="PTHR43744">
    <property type="entry name" value="ABC TRANSPORTER PERMEASE PROTEIN MG189-RELATED-RELATED"/>
    <property type="match status" value="1"/>
</dbReference>
<dbReference type="InterPro" id="IPR000515">
    <property type="entry name" value="MetI-like"/>
</dbReference>
<feature type="transmembrane region" description="Helical" evidence="7">
    <location>
        <begin position="148"/>
        <end position="172"/>
    </location>
</feature>
<feature type="compositionally biased region" description="Low complexity" evidence="8">
    <location>
        <begin position="12"/>
        <end position="25"/>
    </location>
</feature>
<feature type="transmembrane region" description="Helical" evidence="7">
    <location>
        <begin position="112"/>
        <end position="136"/>
    </location>
</feature>
<dbReference type="Gene3D" id="1.10.3720.10">
    <property type="entry name" value="MetI-like"/>
    <property type="match status" value="1"/>
</dbReference>
<evidence type="ECO:0000259" key="9">
    <source>
        <dbReference type="PROSITE" id="PS50928"/>
    </source>
</evidence>
<dbReference type="GO" id="GO:0055085">
    <property type="term" value="P:transmembrane transport"/>
    <property type="evidence" value="ECO:0007669"/>
    <property type="project" value="InterPro"/>
</dbReference>
<keyword evidence="5 7" id="KW-1133">Transmembrane helix</keyword>
<dbReference type="EMBL" id="VIRM01000032">
    <property type="protein sequence ID" value="TQS18450.1"/>
    <property type="molecule type" value="Genomic_DNA"/>
</dbReference>
<dbReference type="RefSeq" id="WP_142621628.1">
    <property type="nucleotide sequence ID" value="NZ_VIRM01000032.1"/>
</dbReference>
<feature type="domain" description="ABC transmembrane type-1" evidence="9">
    <location>
        <begin position="113"/>
        <end position="304"/>
    </location>
</feature>
<feature type="transmembrane region" description="Helical" evidence="7">
    <location>
        <begin position="39"/>
        <end position="58"/>
    </location>
</feature>
<evidence type="ECO:0000256" key="7">
    <source>
        <dbReference type="RuleBase" id="RU363032"/>
    </source>
</evidence>
<keyword evidence="6 7" id="KW-0472">Membrane</keyword>
<evidence type="ECO:0000256" key="5">
    <source>
        <dbReference type="ARBA" id="ARBA00022989"/>
    </source>
</evidence>
<evidence type="ECO:0000256" key="8">
    <source>
        <dbReference type="SAM" id="MobiDB-lite"/>
    </source>
</evidence>
<evidence type="ECO:0000313" key="11">
    <source>
        <dbReference type="Proteomes" id="UP000316541"/>
    </source>
</evidence>
<comment type="similarity">
    <text evidence="7">Belongs to the binding-protein-dependent transport system permease family.</text>
</comment>
<comment type="subcellular location">
    <subcellularLocation>
        <location evidence="1 7">Cell membrane</location>
        <topology evidence="1 7">Multi-pass membrane protein</topology>
    </subcellularLocation>
</comment>
<dbReference type="CDD" id="cd06261">
    <property type="entry name" value="TM_PBP2"/>
    <property type="match status" value="1"/>
</dbReference>